<keyword evidence="11" id="KW-1185">Reference proteome</keyword>
<proteinExistence type="inferred from homology"/>
<evidence type="ECO:0000313" key="10">
    <source>
        <dbReference type="EMBL" id="WAX57111.1"/>
    </source>
</evidence>
<reference evidence="10" key="1">
    <citation type="submission" date="2022-05" db="EMBL/GenBank/DDBJ databases">
        <title>Jatrophihabitans sp. SB3-54 whole genome sequence.</title>
        <authorList>
            <person name="Suh M.K."/>
            <person name="Eom M.K."/>
            <person name="Kim J.S."/>
            <person name="Kim H.S."/>
            <person name="Do H.E."/>
            <person name="Shin Y.K."/>
            <person name="Lee J.-S."/>
        </authorList>
    </citation>
    <scope>NUCLEOTIDE SEQUENCE</scope>
    <source>
        <strain evidence="10">SB3-54</strain>
    </source>
</reference>
<feature type="region of interest" description="Disordered" evidence="7">
    <location>
        <begin position="1"/>
        <end position="20"/>
    </location>
</feature>
<comment type="subcellular location">
    <subcellularLocation>
        <location evidence="1">Cell membrane</location>
        <topology evidence="1">Multi-pass membrane protein</topology>
    </subcellularLocation>
</comment>
<comment type="similarity">
    <text evidence="2">Belongs to the GSP F family.</text>
</comment>
<evidence type="ECO:0000256" key="8">
    <source>
        <dbReference type="SAM" id="Phobius"/>
    </source>
</evidence>
<sequence length="401" mass="44101">MPRFAYAATTRDGGRSSGVQKADSRAAAELALYDRELRDIQVTEKKSLLQLEISGPRVKRDDLMHLSRQMAAFIRAGLPILDAVHTIGEESENSSIRRIMTDIEDGLRSGERFSDCLDRHAKIFPDFYRGIVRSAELTGELDTVLARLALYIERDLEARRKIKSATIYPTAVALMSIVTIVVLAAYVLPKFKVFFESLNAKLPLPTRMLLAVTDFLSQWWWALLVGLGVVILAIVAALQSEGGRFAKDRFLLAVPVLGQTIQYALVERFCRVLASMVSAGVALPEALRVASDSLRNRVYTRGLAGVNEAMLEGEGIAAPLAKTGLFPPTASQMLRVGEETGTLDGQLEVTAQYYETELDYKLKKLTALFEPAIIVVMGLLVGFVAVALVSAMYGIFNQVKV</sequence>
<dbReference type="EMBL" id="CP097463">
    <property type="protein sequence ID" value="WAX57111.1"/>
    <property type="molecule type" value="Genomic_DNA"/>
</dbReference>
<dbReference type="InterPro" id="IPR042094">
    <property type="entry name" value="T2SS_GspF_sf"/>
</dbReference>
<dbReference type="Proteomes" id="UP001164693">
    <property type="component" value="Chromosome"/>
</dbReference>
<evidence type="ECO:0000256" key="1">
    <source>
        <dbReference type="ARBA" id="ARBA00004651"/>
    </source>
</evidence>
<feature type="domain" description="Type II secretion system protein GspF" evidence="9">
    <location>
        <begin position="67"/>
        <end position="189"/>
    </location>
</feature>
<evidence type="ECO:0000256" key="3">
    <source>
        <dbReference type="ARBA" id="ARBA00022475"/>
    </source>
</evidence>
<feature type="transmembrane region" description="Helical" evidence="8">
    <location>
        <begin position="219"/>
        <end position="238"/>
    </location>
</feature>
<feature type="transmembrane region" description="Helical" evidence="8">
    <location>
        <begin position="372"/>
        <end position="396"/>
    </location>
</feature>
<dbReference type="InterPro" id="IPR018076">
    <property type="entry name" value="T2SS_GspF_dom"/>
</dbReference>
<protein>
    <submittedName>
        <fullName evidence="10">Type II secretion system F family protein</fullName>
    </submittedName>
</protein>
<dbReference type="Gene3D" id="1.20.81.30">
    <property type="entry name" value="Type II secretion system (T2SS), domain F"/>
    <property type="match status" value="2"/>
</dbReference>
<dbReference type="PRINTS" id="PR00812">
    <property type="entry name" value="BCTERIALGSPF"/>
</dbReference>
<dbReference type="InterPro" id="IPR003004">
    <property type="entry name" value="GspF/PilC"/>
</dbReference>
<keyword evidence="6 8" id="KW-0472">Membrane</keyword>
<evidence type="ECO:0000256" key="4">
    <source>
        <dbReference type="ARBA" id="ARBA00022692"/>
    </source>
</evidence>
<accession>A0ABY7K1W0</accession>
<organism evidence="10 11">
    <name type="scientific">Jatrophihabitans cynanchi</name>
    <dbReference type="NCBI Taxonomy" id="2944128"/>
    <lineage>
        <taxon>Bacteria</taxon>
        <taxon>Bacillati</taxon>
        <taxon>Actinomycetota</taxon>
        <taxon>Actinomycetes</taxon>
        <taxon>Jatrophihabitantales</taxon>
        <taxon>Jatrophihabitantaceae</taxon>
        <taxon>Jatrophihabitans</taxon>
    </lineage>
</organism>
<keyword evidence="5 8" id="KW-1133">Transmembrane helix</keyword>
<evidence type="ECO:0000259" key="9">
    <source>
        <dbReference type="Pfam" id="PF00482"/>
    </source>
</evidence>
<evidence type="ECO:0000256" key="2">
    <source>
        <dbReference type="ARBA" id="ARBA00005745"/>
    </source>
</evidence>
<evidence type="ECO:0000256" key="7">
    <source>
        <dbReference type="SAM" id="MobiDB-lite"/>
    </source>
</evidence>
<dbReference type="PANTHER" id="PTHR30012:SF0">
    <property type="entry name" value="TYPE II SECRETION SYSTEM PROTEIN F-RELATED"/>
    <property type="match status" value="1"/>
</dbReference>
<gene>
    <name evidence="10" type="ORF">M6B22_21730</name>
</gene>
<dbReference type="Pfam" id="PF00482">
    <property type="entry name" value="T2SSF"/>
    <property type="match status" value="2"/>
</dbReference>
<keyword evidence="4 8" id="KW-0812">Transmembrane</keyword>
<keyword evidence="3" id="KW-1003">Cell membrane</keyword>
<dbReference type="RefSeq" id="WP_269443647.1">
    <property type="nucleotide sequence ID" value="NZ_CP097463.1"/>
</dbReference>
<feature type="domain" description="Type II secretion system protein GspF" evidence="9">
    <location>
        <begin position="269"/>
        <end position="389"/>
    </location>
</feature>
<name>A0ABY7K1W0_9ACTN</name>
<dbReference type="PANTHER" id="PTHR30012">
    <property type="entry name" value="GENERAL SECRETION PATHWAY PROTEIN"/>
    <property type="match status" value="1"/>
</dbReference>
<feature type="transmembrane region" description="Helical" evidence="8">
    <location>
        <begin position="167"/>
        <end position="188"/>
    </location>
</feature>
<evidence type="ECO:0000313" key="11">
    <source>
        <dbReference type="Proteomes" id="UP001164693"/>
    </source>
</evidence>
<evidence type="ECO:0000256" key="6">
    <source>
        <dbReference type="ARBA" id="ARBA00023136"/>
    </source>
</evidence>
<evidence type="ECO:0000256" key="5">
    <source>
        <dbReference type="ARBA" id="ARBA00022989"/>
    </source>
</evidence>